<dbReference type="Proteomes" id="UP000273778">
    <property type="component" value="Chromosome"/>
</dbReference>
<evidence type="ECO:0000256" key="2">
    <source>
        <dbReference type="ARBA" id="ARBA00022741"/>
    </source>
</evidence>
<evidence type="ECO:0000313" key="6">
    <source>
        <dbReference type="EMBL" id="AZG33717.1"/>
    </source>
</evidence>
<keyword evidence="3 7" id="KW-0067">ATP-binding</keyword>
<evidence type="ECO:0000256" key="1">
    <source>
        <dbReference type="ARBA" id="ARBA00022448"/>
    </source>
</evidence>
<dbReference type="GO" id="GO:0016887">
    <property type="term" value="F:ATP hydrolysis activity"/>
    <property type="evidence" value="ECO:0007669"/>
    <property type="project" value="InterPro"/>
</dbReference>
<name>A0A3N4DBM9_9GAMM</name>
<comment type="similarity">
    <text evidence="4">Belongs to the ABC transporter superfamily. Macrolide exporter (TC 3.A.1.122) family.</text>
</comment>
<reference evidence="6 8" key="1">
    <citation type="submission" date="2018-11" db="EMBL/GenBank/DDBJ databases">
        <title>Shewanella sp. M2.</title>
        <authorList>
            <person name="Hwang Y.J."/>
            <person name="Hwang C.Y."/>
        </authorList>
    </citation>
    <scope>NUCLEOTIDE SEQUENCE [LARGE SCALE GENOMIC DNA]</scope>
    <source>
        <strain evidence="6 8">M2</strain>
    </source>
</reference>
<dbReference type="EMBL" id="RKKB01000021">
    <property type="protein sequence ID" value="RPA23039.1"/>
    <property type="molecule type" value="Genomic_DNA"/>
</dbReference>
<dbReference type="AlphaFoldDB" id="A0A3N4DBM9"/>
<dbReference type="PROSITE" id="PS50893">
    <property type="entry name" value="ABC_TRANSPORTER_2"/>
    <property type="match status" value="1"/>
</dbReference>
<gene>
    <name evidence="7" type="ORF">EGC77_19630</name>
    <name evidence="6" type="ORF">EGC80_01425</name>
</gene>
<dbReference type="Proteomes" id="UP000278855">
    <property type="component" value="Unassembled WGS sequence"/>
</dbReference>
<evidence type="ECO:0000313" key="9">
    <source>
        <dbReference type="Proteomes" id="UP000278855"/>
    </source>
</evidence>
<sequence>MEPLVTLENINKGFRDGESFHSVLNQVNLTLYQGQTVALMGPSGSGKSTLLNIIGGFETIDSGELFIHIDGQKQSVTPWKDKQWSQYRRQYLGVVFQQFNLLTPLNVRDNIIFSLAMNGQKWTPWCDELCEQLDISSLLQRKVENLSGGQQQRVAIARALAHKPPLLLADEPTGNLDQQAGLQVMTLLTSLAKQANTCVVMVTHSQQCADFMQTHLHLHGGSIEHLRNITPLAYE</sequence>
<dbReference type="GO" id="GO:0005524">
    <property type="term" value="F:ATP binding"/>
    <property type="evidence" value="ECO:0007669"/>
    <property type="project" value="UniProtKB-KW"/>
</dbReference>
<evidence type="ECO:0000259" key="5">
    <source>
        <dbReference type="PROSITE" id="PS50893"/>
    </source>
</evidence>
<dbReference type="InterPro" id="IPR003439">
    <property type="entry name" value="ABC_transporter-like_ATP-bd"/>
</dbReference>
<accession>A0A3N4DBM9</accession>
<organism evidence="7 9">
    <name type="scientific">Shewanella psychromarinicola</name>
    <dbReference type="NCBI Taxonomy" id="2487742"/>
    <lineage>
        <taxon>Bacteria</taxon>
        <taxon>Pseudomonadati</taxon>
        <taxon>Pseudomonadota</taxon>
        <taxon>Gammaproteobacteria</taxon>
        <taxon>Alteromonadales</taxon>
        <taxon>Shewanellaceae</taxon>
        <taxon>Shewanella</taxon>
    </lineage>
</organism>
<dbReference type="InterPro" id="IPR017871">
    <property type="entry name" value="ABC_transporter-like_CS"/>
</dbReference>
<protein>
    <submittedName>
        <fullName evidence="7">ABC transporter ATP-binding protein</fullName>
    </submittedName>
</protein>
<dbReference type="Pfam" id="PF00005">
    <property type="entry name" value="ABC_tran"/>
    <property type="match status" value="1"/>
</dbReference>
<evidence type="ECO:0000313" key="7">
    <source>
        <dbReference type="EMBL" id="RPA23039.1"/>
    </source>
</evidence>
<reference evidence="9" key="2">
    <citation type="submission" date="2018-11" db="EMBL/GenBank/DDBJ databases">
        <title>Shewanella sp. R106.</title>
        <authorList>
            <person name="Hwang Y.J."/>
            <person name="Hwang C.Y."/>
        </authorList>
    </citation>
    <scope>NUCLEOTIDE SEQUENCE [LARGE SCALE GENOMIC DNA]</scope>
    <source>
        <strain evidence="9">R106</strain>
    </source>
</reference>
<feature type="domain" description="ABC transporter" evidence="5">
    <location>
        <begin position="5"/>
        <end position="235"/>
    </location>
</feature>
<dbReference type="Gene3D" id="3.40.50.300">
    <property type="entry name" value="P-loop containing nucleotide triphosphate hydrolases"/>
    <property type="match status" value="1"/>
</dbReference>
<dbReference type="SMART" id="SM00382">
    <property type="entry name" value="AAA"/>
    <property type="match status" value="1"/>
</dbReference>
<evidence type="ECO:0000256" key="4">
    <source>
        <dbReference type="ARBA" id="ARBA00038388"/>
    </source>
</evidence>
<evidence type="ECO:0000256" key="3">
    <source>
        <dbReference type="ARBA" id="ARBA00022840"/>
    </source>
</evidence>
<proteinExistence type="inferred from homology"/>
<keyword evidence="8" id="KW-1185">Reference proteome</keyword>
<dbReference type="InterPro" id="IPR003593">
    <property type="entry name" value="AAA+_ATPase"/>
</dbReference>
<dbReference type="OrthoDB" id="9801477at2"/>
<reference evidence="7" key="3">
    <citation type="submission" date="2018-11" db="EMBL/GenBank/DDBJ databases">
        <authorList>
            <person name="Hwang Y.J."/>
            <person name="Hwang C.Y."/>
        </authorList>
    </citation>
    <scope>NUCLEOTIDE SEQUENCE</scope>
    <source>
        <strain evidence="7">R106</strain>
    </source>
</reference>
<dbReference type="PANTHER" id="PTHR42798:SF7">
    <property type="entry name" value="ALPHA-D-RIBOSE 1-METHYLPHOSPHONATE 5-TRIPHOSPHATE SYNTHASE SUBUNIT PHNL"/>
    <property type="match status" value="1"/>
</dbReference>
<dbReference type="EMBL" id="CP034073">
    <property type="protein sequence ID" value="AZG33717.1"/>
    <property type="molecule type" value="Genomic_DNA"/>
</dbReference>
<dbReference type="SUPFAM" id="SSF52540">
    <property type="entry name" value="P-loop containing nucleoside triphosphate hydrolases"/>
    <property type="match status" value="1"/>
</dbReference>
<dbReference type="CDD" id="cd03255">
    <property type="entry name" value="ABC_MJ0796_LolCDE_FtsE"/>
    <property type="match status" value="1"/>
</dbReference>
<dbReference type="InterPro" id="IPR017911">
    <property type="entry name" value="MacB-like_ATP-bd"/>
</dbReference>
<keyword evidence="2" id="KW-0547">Nucleotide-binding</keyword>
<dbReference type="PANTHER" id="PTHR42798">
    <property type="entry name" value="LIPOPROTEIN-RELEASING SYSTEM ATP-BINDING PROTEIN LOLD"/>
    <property type="match status" value="1"/>
</dbReference>
<dbReference type="InterPro" id="IPR027417">
    <property type="entry name" value="P-loop_NTPase"/>
</dbReference>
<keyword evidence="1" id="KW-0813">Transport</keyword>
<dbReference type="GO" id="GO:0022857">
    <property type="term" value="F:transmembrane transporter activity"/>
    <property type="evidence" value="ECO:0007669"/>
    <property type="project" value="UniProtKB-ARBA"/>
</dbReference>
<dbReference type="RefSeq" id="WP_101032885.1">
    <property type="nucleotide sequence ID" value="NZ_CP034073.1"/>
</dbReference>
<dbReference type="KEGG" id="spsr:EGC80_01425"/>
<evidence type="ECO:0000313" key="8">
    <source>
        <dbReference type="Proteomes" id="UP000273778"/>
    </source>
</evidence>
<dbReference type="PROSITE" id="PS00211">
    <property type="entry name" value="ABC_TRANSPORTER_1"/>
    <property type="match status" value="1"/>
</dbReference>
<dbReference type="GO" id="GO:1902495">
    <property type="term" value="C:transmembrane transporter complex"/>
    <property type="evidence" value="ECO:0007669"/>
    <property type="project" value="UniProtKB-ARBA"/>
</dbReference>
<dbReference type="FunFam" id="3.40.50.300:FF:000032">
    <property type="entry name" value="Export ABC transporter ATP-binding protein"/>
    <property type="match status" value="1"/>
</dbReference>